<comment type="similarity">
    <text evidence="4">Belongs to the lyase 1 family. Adenylosuccinate lyase subfamily.</text>
</comment>
<dbReference type="PANTHER" id="PTHR43172:SF1">
    <property type="entry name" value="ADENYLOSUCCINATE LYASE"/>
    <property type="match status" value="1"/>
</dbReference>
<dbReference type="Gene3D" id="1.10.40.30">
    <property type="entry name" value="Fumarase/aspartase (C-terminal domain)"/>
    <property type="match status" value="1"/>
</dbReference>
<evidence type="ECO:0000256" key="4">
    <source>
        <dbReference type="RuleBase" id="RU361172"/>
    </source>
</evidence>
<dbReference type="NCBIfam" id="TIGR00928">
    <property type="entry name" value="purB"/>
    <property type="match status" value="1"/>
</dbReference>
<dbReference type="CDD" id="cd03302">
    <property type="entry name" value="Adenylsuccinate_lyase_2"/>
    <property type="match status" value="1"/>
</dbReference>
<proteinExistence type="inferred from homology"/>
<accession>A0A5D0MTB9</accession>
<dbReference type="GO" id="GO:0005829">
    <property type="term" value="C:cytosol"/>
    <property type="evidence" value="ECO:0007669"/>
    <property type="project" value="TreeGrafter"/>
</dbReference>
<dbReference type="InterPro" id="IPR004769">
    <property type="entry name" value="Pur_lyase"/>
</dbReference>
<dbReference type="Pfam" id="PF10397">
    <property type="entry name" value="ADSL_C"/>
    <property type="match status" value="1"/>
</dbReference>
<dbReference type="PRINTS" id="PR00149">
    <property type="entry name" value="FUMRATELYASE"/>
</dbReference>
<evidence type="ECO:0000313" key="6">
    <source>
        <dbReference type="EMBL" id="TYB35359.1"/>
    </source>
</evidence>
<dbReference type="SUPFAM" id="SSF48557">
    <property type="entry name" value="L-aspartase-like"/>
    <property type="match status" value="1"/>
</dbReference>
<dbReference type="InterPro" id="IPR020557">
    <property type="entry name" value="Fumarate_lyase_CS"/>
</dbReference>
<dbReference type="GO" id="GO:0070626">
    <property type="term" value="F:(S)-2-(5-amino-1-(5-phospho-D-ribosyl)imidazole-4-carboxamido) succinate lyase (fumarate-forming) activity"/>
    <property type="evidence" value="ECO:0007669"/>
    <property type="project" value="TreeGrafter"/>
</dbReference>
<evidence type="ECO:0000259" key="5">
    <source>
        <dbReference type="SMART" id="SM00998"/>
    </source>
</evidence>
<reference evidence="6 7" key="1">
    <citation type="submission" date="2019-08" db="EMBL/GenBank/DDBJ databases">
        <title>Genomic characterization of a novel candidate phylum (ARYD3) from a high temperature, high salinity tertiary oil reservoir in north central Oklahoma, USA.</title>
        <authorList>
            <person name="Youssef N.H."/>
            <person name="Yadav A."/>
            <person name="Elshahed M.S."/>
        </authorList>
    </citation>
    <scope>NUCLEOTIDE SEQUENCE [LARGE SCALE GENOMIC DNA]</scope>
    <source>
        <strain evidence="6">ARYD1</strain>
    </source>
</reference>
<dbReference type="UniPathway" id="UPA00075">
    <property type="reaction ID" value="UER00336"/>
</dbReference>
<dbReference type="Gene3D" id="1.10.275.60">
    <property type="match status" value="1"/>
</dbReference>
<organism evidence="6 7">
    <name type="scientific">Flexistipes sinusarabici</name>
    <dbReference type="NCBI Taxonomy" id="2352"/>
    <lineage>
        <taxon>Bacteria</taxon>
        <taxon>Pseudomonadati</taxon>
        <taxon>Deferribacterota</taxon>
        <taxon>Deferribacteres</taxon>
        <taxon>Deferribacterales</taxon>
        <taxon>Flexistipitaceae</taxon>
        <taxon>Flexistipes</taxon>
    </lineage>
</organism>
<feature type="domain" description="Adenylosuccinate lyase C-terminal" evidence="5">
    <location>
        <begin position="371"/>
        <end position="455"/>
    </location>
</feature>
<dbReference type="GO" id="GO:0006189">
    <property type="term" value="P:'de novo' IMP biosynthetic process"/>
    <property type="evidence" value="ECO:0007669"/>
    <property type="project" value="UniProtKB-UniPathway"/>
</dbReference>
<dbReference type="InterPro" id="IPR008948">
    <property type="entry name" value="L-Aspartase-like"/>
</dbReference>
<keyword evidence="1 4" id="KW-0658">Purine biosynthesis</keyword>
<dbReference type="UniPathway" id="UPA00074">
    <property type="reaction ID" value="UER00132"/>
</dbReference>
<gene>
    <name evidence="6" type="ORF">FXF49_01500</name>
</gene>
<dbReference type="InterPro" id="IPR019468">
    <property type="entry name" value="AdenyloSucc_lyase_C"/>
</dbReference>
<evidence type="ECO:0000313" key="7">
    <source>
        <dbReference type="Proteomes" id="UP000323337"/>
    </source>
</evidence>
<keyword evidence="2 4" id="KW-0456">Lyase</keyword>
<protein>
    <recommendedName>
        <fullName evidence="3 4">Adenylosuccinate lyase</fullName>
        <shortName evidence="4">ASL</shortName>
        <ecNumber evidence="3 4">4.3.2.2</ecNumber>
    </recommendedName>
    <alternativeName>
        <fullName evidence="4">Adenylosuccinase</fullName>
    </alternativeName>
</protein>
<dbReference type="EMBL" id="VSIV01000044">
    <property type="protein sequence ID" value="TYB35359.1"/>
    <property type="molecule type" value="Genomic_DNA"/>
</dbReference>
<dbReference type="InterPro" id="IPR022761">
    <property type="entry name" value="Fumarate_lyase_N"/>
</dbReference>
<evidence type="ECO:0000256" key="2">
    <source>
        <dbReference type="ARBA" id="ARBA00023239"/>
    </source>
</evidence>
<dbReference type="Gene3D" id="1.20.200.10">
    <property type="entry name" value="Fumarase/aspartase (Central domain)"/>
    <property type="match status" value="1"/>
</dbReference>
<dbReference type="Proteomes" id="UP000323337">
    <property type="component" value="Unassembled WGS sequence"/>
</dbReference>
<dbReference type="PANTHER" id="PTHR43172">
    <property type="entry name" value="ADENYLOSUCCINATE LYASE"/>
    <property type="match status" value="1"/>
</dbReference>
<evidence type="ECO:0000256" key="3">
    <source>
        <dbReference type="NCBIfam" id="TIGR00928"/>
    </source>
</evidence>
<comment type="pathway">
    <text evidence="4">Purine metabolism; IMP biosynthesis via de novo pathway; 5-amino-1-(5-phospho-D-ribosyl)imidazole-4-carboxamide from 5-amino-1-(5-phospho-D-ribosyl)imidazole-4-carboxylate: step 2/2.</text>
</comment>
<dbReference type="GO" id="GO:0044208">
    <property type="term" value="P:'de novo' AMP biosynthetic process"/>
    <property type="evidence" value="ECO:0007669"/>
    <property type="project" value="UniProtKB-UniPathway"/>
</dbReference>
<dbReference type="SMART" id="SM00998">
    <property type="entry name" value="ADSL_C"/>
    <property type="match status" value="1"/>
</dbReference>
<dbReference type="InterPro" id="IPR000362">
    <property type="entry name" value="Fumarate_lyase_fam"/>
</dbReference>
<dbReference type="PROSITE" id="PS00163">
    <property type="entry name" value="FUMARATE_LYASES"/>
    <property type="match status" value="1"/>
</dbReference>
<comment type="catalytic activity">
    <reaction evidence="4">
        <text>N(6)-(1,2-dicarboxyethyl)-AMP = fumarate + AMP</text>
        <dbReference type="Rhea" id="RHEA:16853"/>
        <dbReference type="ChEBI" id="CHEBI:29806"/>
        <dbReference type="ChEBI" id="CHEBI:57567"/>
        <dbReference type="ChEBI" id="CHEBI:456215"/>
        <dbReference type="EC" id="4.3.2.2"/>
    </reaction>
</comment>
<evidence type="ECO:0000256" key="1">
    <source>
        <dbReference type="ARBA" id="ARBA00022755"/>
    </source>
</evidence>
<name>A0A5D0MTB9_FLESI</name>
<comment type="catalytic activity">
    <reaction evidence="4">
        <text>(2S)-2-[5-amino-1-(5-phospho-beta-D-ribosyl)imidazole-4-carboxamido]succinate = 5-amino-1-(5-phospho-beta-D-ribosyl)imidazole-4-carboxamide + fumarate</text>
        <dbReference type="Rhea" id="RHEA:23920"/>
        <dbReference type="ChEBI" id="CHEBI:29806"/>
        <dbReference type="ChEBI" id="CHEBI:58443"/>
        <dbReference type="ChEBI" id="CHEBI:58475"/>
        <dbReference type="EC" id="4.3.2.2"/>
    </reaction>
</comment>
<dbReference type="Pfam" id="PF00206">
    <property type="entry name" value="Lyase_1"/>
    <property type="match status" value="1"/>
</dbReference>
<comment type="caution">
    <text evidence="6">The sequence shown here is derived from an EMBL/GenBank/DDBJ whole genome shotgun (WGS) entry which is preliminary data.</text>
</comment>
<dbReference type="GO" id="GO:0004018">
    <property type="term" value="F:N6-(1,2-dicarboxyethyl)AMP AMP-lyase (fumarate-forming) activity"/>
    <property type="evidence" value="ECO:0007669"/>
    <property type="project" value="UniProtKB-UniRule"/>
</dbReference>
<dbReference type="EC" id="4.3.2.2" evidence="3 4"/>
<dbReference type="AlphaFoldDB" id="A0A5D0MTB9"/>
<dbReference type="RefSeq" id="WP_303700148.1">
    <property type="nucleotide sequence ID" value="NZ_VSIV01000044.1"/>
</dbReference>
<dbReference type="FunFam" id="1.10.275.60:FF:000001">
    <property type="entry name" value="Adenylosuccinate lyase"/>
    <property type="match status" value="1"/>
</dbReference>
<comment type="pathway">
    <text evidence="4">Purine metabolism; AMP biosynthesis via de novo pathway; AMP from IMP: step 2/2.</text>
</comment>
<sequence length="478" mass="54902">MDNLRTYSNPLNERYASKEMQYIFSPHKKFTTWRKLWVALAEAEKELGLNITDEQIDEMKRNIENIDFDYAEEKEKEFRHDVMAHVHTFGKTCPKAMPIIHLGATSAFVGDNTDLIVMKEAAELTLKKLINVINNLKAFALKYKNIPTLGFTHYQPAQLTTVGKRACLWIQDLMLDASDLIFQIEELRFRGVKGTTGTQASFLKLFENDHEKVKKLDQLVSQKLGFDKVLKITGQTYTRKQDSRILKTLAGVAESTHKMATDIRLLQNMKEIEEPFEKNQIGSSAMAYKRNPMRTERICSLSRHIIALSTNPYMTHAVQWFERTLDDSAGRRISIPESFLTADAILDLMYNVTDGLVVYEKMIEKHVMEELPFMATENIIMETVKKGASRQEMHEVIRENSMKAASKVKNEGLKNDLLNMLVADKRIPLDADDINDLLDPYDFTGRSESQVEDFINNEVEPLINKYKSFIGIDVDIKV</sequence>